<dbReference type="InterPro" id="IPR054491">
    <property type="entry name" value="MGH1-like_GH"/>
</dbReference>
<keyword evidence="6" id="KW-1185">Reference proteome</keyword>
<feature type="domain" description="Mannosylglycerate hydrolase MGH1-like glycoside hydrolase" evidence="4">
    <location>
        <begin position="30"/>
        <end position="411"/>
    </location>
</feature>
<dbReference type="SUPFAM" id="SSF48208">
    <property type="entry name" value="Six-hairpin glycosidases"/>
    <property type="match status" value="1"/>
</dbReference>
<dbReference type="Proteomes" id="UP001262410">
    <property type="component" value="Unassembled WGS sequence"/>
</dbReference>
<reference evidence="5 6" key="1">
    <citation type="submission" date="2023-07" db="EMBL/GenBank/DDBJ databases">
        <title>Sorghum-associated microbial communities from plants grown in Nebraska, USA.</title>
        <authorList>
            <person name="Schachtman D."/>
        </authorList>
    </citation>
    <scope>NUCLEOTIDE SEQUENCE [LARGE SCALE GENOMIC DNA]</scope>
    <source>
        <strain evidence="5 6">584</strain>
    </source>
</reference>
<gene>
    <name evidence="5" type="ORF">E9232_000006</name>
</gene>
<dbReference type="Pfam" id="PF22422">
    <property type="entry name" value="MGH1-like_GH"/>
    <property type="match status" value="1"/>
</dbReference>
<dbReference type="PANTHER" id="PTHR10412:SF11">
    <property type="entry name" value="MANNOSYL-OLIGOSACCHARIDE GLUCOSIDASE"/>
    <property type="match status" value="1"/>
</dbReference>
<sequence>MTTDLTEAAIAILRANDRGDHTVPTSSGLYPAQWNWDSCLVALGFAEFDPDRAWTEIETLFDGQWPDGMVPHILFHGDDSSYFPNAAIWQAGPGQRSSGITQPPVAATIIRHLFERFGVQRSRPHIRLLAPKLLAWHRWFYTARDPDGTGLVAILHPWESGMDNSPVWDAALAAVEPGPSVAHLRRDTAFADAAVRPTAAEYDRYINLVLAFRAEGYRADRLYGMAPFRVADVGFNAMLQRANRDLRFLLDMIDDTAGVAEVDRMISNTRAALEARWDQAEGFYLSVDTRTGQAIRQPGIGGLLPLYADPMTASRHPALITRLERWLDQVEIAVPSFEPGRPEFEPRRYWRGPIWLVVNWMLIDGLKRNGRPDLARRIRRDSLAVVARSGFREYFDPTTGEGLGGTDFSWTAAMVLLLAGLKD</sequence>
<keyword evidence="2" id="KW-0378">Hydrolase</keyword>
<evidence type="ECO:0000256" key="2">
    <source>
        <dbReference type="ARBA" id="ARBA00022801"/>
    </source>
</evidence>
<organism evidence="5 6">
    <name type="scientific">Inquilinus ginsengisoli</name>
    <dbReference type="NCBI Taxonomy" id="363840"/>
    <lineage>
        <taxon>Bacteria</taxon>
        <taxon>Pseudomonadati</taxon>
        <taxon>Pseudomonadota</taxon>
        <taxon>Alphaproteobacteria</taxon>
        <taxon>Rhodospirillales</taxon>
        <taxon>Rhodospirillaceae</taxon>
        <taxon>Inquilinus</taxon>
    </lineage>
</organism>
<name>A0ABU1JFV2_9PROT</name>
<dbReference type="PANTHER" id="PTHR10412">
    <property type="entry name" value="MANNOSYL-OLIGOSACCHARIDE GLUCOSIDASE"/>
    <property type="match status" value="1"/>
</dbReference>
<dbReference type="InterPro" id="IPR008928">
    <property type="entry name" value="6-hairpin_glycosidase_sf"/>
</dbReference>
<evidence type="ECO:0000313" key="5">
    <source>
        <dbReference type="EMBL" id="MDR6287507.1"/>
    </source>
</evidence>
<comment type="caution">
    <text evidence="5">The sequence shown here is derived from an EMBL/GenBank/DDBJ whole genome shotgun (WGS) entry which is preliminary data.</text>
</comment>
<protein>
    <recommendedName>
        <fullName evidence="4">Mannosylglycerate hydrolase MGH1-like glycoside hydrolase domain-containing protein</fullName>
    </recommendedName>
</protein>
<dbReference type="EMBL" id="JAVDPW010000001">
    <property type="protein sequence ID" value="MDR6287507.1"/>
    <property type="molecule type" value="Genomic_DNA"/>
</dbReference>
<dbReference type="InterPro" id="IPR004888">
    <property type="entry name" value="Glycoside_hydrolase_63"/>
</dbReference>
<dbReference type="Gene3D" id="1.50.10.10">
    <property type="match status" value="1"/>
</dbReference>
<evidence type="ECO:0000313" key="6">
    <source>
        <dbReference type="Proteomes" id="UP001262410"/>
    </source>
</evidence>
<proteinExistence type="inferred from homology"/>
<dbReference type="InterPro" id="IPR012341">
    <property type="entry name" value="6hp_glycosidase-like_sf"/>
</dbReference>
<comment type="similarity">
    <text evidence="1">Belongs to the glycosyl hydrolase 63 family.</text>
</comment>
<accession>A0ABU1JFV2</accession>
<evidence type="ECO:0000256" key="1">
    <source>
        <dbReference type="ARBA" id="ARBA00010833"/>
    </source>
</evidence>
<dbReference type="RefSeq" id="WP_309791308.1">
    <property type="nucleotide sequence ID" value="NZ_JAVDPW010000001.1"/>
</dbReference>
<keyword evidence="3" id="KW-0326">Glycosidase</keyword>
<evidence type="ECO:0000259" key="4">
    <source>
        <dbReference type="Pfam" id="PF22422"/>
    </source>
</evidence>
<evidence type="ECO:0000256" key="3">
    <source>
        <dbReference type="ARBA" id="ARBA00023295"/>
    </source>
</evidence>